<sequence length="102" mass="10871">MVPAAGDAKPAASFFQANFDAMRNSTANQSCGLSMLIDADKELSRWGVDKADGEGWAAFGNATPETKALLESFGCYFTERHEFQGGLVTNHMLSEGGESTTT</sequence>
<keyword evidence="2" id="KW-1185">Reference proteome</keyword>
<name>A0A0B4EWM9_METAF</name>
<dbReference type="HOGENOM" id="CLU_2278102_0_0_1"/>
<dbReference type="Proteomes" id="UP000031186">
    <property type="component" value="Unassembled WGS sequence"/>
</dbReference>
<protein>
    <submittedName>
        <fullName evidence="1">Uncharacterized protein</fullName>
    </submittedName>
</protein>
<dbReference type="AlphaFoldDB" id="A0A0B4EWM9"/>
<feature type="non-terminal residue" evidence="1">
    <location>
        <position position="1"/>
    </location>
</feature>
<dbReference type="EMBL" id="AZNF01000012">
    <property type="protein sequence ID" value="KID62448.1"/>
    <property type="molecule type" value="Genomic_DNA"/>
</dbReference>
<proteinExistence type="predicted"/>
<gene>
    <name evidence="1" type="ORF">MAN_08452</name>
</gene>
<evidence type="ECO:0000313" key="1">
    <source>
        <dbReference type="EMBL" id="KID62448.1"/>
    </source>
</evidence>
<reference evidence="1 2" key="1">
    <citation type="journal article" date="2014" name="Proc. Natl. Acad. Sci. U.S.A.">
        <title>Trajectory and genomic determinants of fungal-pathogen speciation and host adaptation.</title>
        <authorList>
            <person name="Hu X."/>
            <person name="Xiao G."/>
            <person name="Zheng P."/>
            <person name="Shang Y."/>
            <person name="Su Y."/>
            <person name="Zhang X."/>
            <person name="Liu X."/>
            <person name="Zhan S."/>
            <person name="St Leger R.J."/>
            <person name="Wang C."/>
        </authorList>
    </citation>
    <scope>NUCLEOTIDE SEQUENCE [LARGE SCALE GENOMIC DNA]</scope>
    <source>
        <strain evidence="1 2">ARSEF 549</strain>
    </source>
</reference>
<dbReference type="VEuPathDB" id="FungiDB:MAN_08452"/>
<accession>A0A0B4EWM9</accession>
<evidence type="ECO:0000313" key="2">
    <source>
        <dbReference type="Proteomes" id="UP000031186"/>
    </source>
</evidence>
<organism evidence="1 2">
    <name type="scientific">Metarhizium anisopliae (strain ARSEF 549)</name>
    <dbReference type="NCBI Taxonomy" id="3151832"/>
    <lineage>
        <taxon>Eukaryota</taxon>
        <taxon>Fungi</taxon>
        <taxon>Dikarya</taxon>
        <taxon>Ascomycota</taxon>
        <taxon>Pezizomycotina</taxon>
        <taxon>Sordariomycetes</taxon>
        <taxon>Hypocreomycetidae</taxon>
        <taxon>Hypocreales</taxon>
        <taxon>Clavicipitaceae</taxon>
        <taxon>Metarhizium</taxon>
    </lineage>
</organism>
<comment type="caution">
    <text evidence="1">The sequence shown here is derived from an EMBL/GenBank/DDBJ whole genome shotgun (WGS) entry which is preliminary data.</text>
</comment>